<feature type="domain" description="DUF6443" evidence="2">
    <location>
        <begin position="37"/>
        <end position="149"/>
    </location>
</feature>
<feature type="chain" id="PRO_5013360657" evidence="1">
    <location>
        <begin position="22"/>
        <end position="1225"/>
    </location>
</feature>
<dbReference type="Proteomes" id="UP000185781">
    <property type="component" value="Unassembled WGS sequence"/>
</dbReference>
<dbReference type="InterPro" id="IPR032869">
    <property type="entry name" value="WHH_dom_containing"/>
</dbReference>
<feature type="signal peptide" evidence="1">
    <location>
        <begin position="1"/>
        <end position="21"/>
    </location>
</feature>
<dbReference type="Gene3D" id="2.180.10.10">
    <property type="entry name" value="RHS repeat-associated core"/>
    <property type="match status" value="1"/>
</dbReference>
<dbReference type="InterPro" id="IPR050708">
    <property type="entry name" value="T6SS_VgrG/RHS"/>
</dbReference>
<keyword evidence="1" id="KW-0732">Signal</keyword>
<sequence length="1225" mass="136205">MSMKKSFNIFSLLFVAGLSYAQTTGLSTDQNFIYTKNCLNEDCSRKTEAVQYSDGLGRAKQVISIKASPNGKDIVIPSEYDSFGRQLRSYLPVPQTGTQNGAIYTDPKANAAQAYGSDPYFYSESVQENAPGGKLLSQRKPGSDYLGHSVQYGYGVNAADEVKKYTVTTSWLNGATSNAVSPAGNYGAGELMKTSVTDEDGHQTTEYKNGKGQTVLVKKQNTETYYLYNKYGQLAYVIPPLAVSQPLTGTVLDELCYQYRYDSRSRQVEKKLPGKGWEYIVYDTQDRVLMTQDANMGASRQWLFTKYDKFGRTVYTGIFTSAQNYGSEGRQAEQNTANAAAVSQNESRNPGGFSANGVTAYYTNSAYPTAFTKILSINYFDTYPAETPARPSQVFGKNTIGDNLAMAVNTKNLPTASYVKNIEDDNWTKSYIWYDEKARAVGTYAVNHLGGYTKTESLPDFAGVVQQTRLTHARLASDPPKVITQTFEYDSQNRLKKQWHQVDGNPQELLSENIYNDLSRLIQKKVGNNLQSIDYTYNMRGATTRVNDPANPGNDLFAYALSFFDPSDNTTGKYSGNIKEISWKSAQDNILRKYAYRYDDLNRMTQGIYSEPDASVPQNNFFNETAAYDLGGNITSLQRNAKGQFSATAELIDNLTYTYTGNRLSTVTDNSTNYRGYPDTSGNRISYDVNGNMISHRDKGILQIDYNILDLPKYIKFNEAVPSRGGARYVNTTYLYSASGSKVRKIYQYKDGTNAYLASKTTDYLDGFQYESDATLANPAAPFILKFVPTSEGYYNFENNKYIYSYTDHLGNIRVSYFKNTNGSAEVLEENNFYPFGLKHEGYNQTTGNPSYNYQYSGKELQKETGWSDFGARMYMSDIARWSVIDPLAETTTRVNPYNYALNNPVMFIDPDGRKAFAPEPVEDNVPRGGLADYYLRGGYESYASYNQFLGNDMLLFYKGAGGSGGGGSKSPKTFGETEWFKSIMAQLYDKVNVDLPELVLKGYGRKKNWGGAISTYNINHSILYNGISGMQTAWNRIMFDSGRQLGIAEIDRGGVRMMGGDMFGFSDLAGIGIERISEDHPYVGMALGVIGLVTLKKPQLALAEEKAAFYSVAYEMKLANNLYPGKSSYIHFKAANTSLANAMISDAKFAAGMSELGITIPRSATGNILGKSPTNWVWHHDIGEGIMQLVPKSQHPSIPGGPFWRIMHPELKGGMSIWGGGYNK</sequence>
<dbReference type="NCBIfam" id="TIGR03696">
    <property type="entry name" value="Rhs_assc_core"/>
    <property type="match status" value="1"/>
</dbReference>
<dbReference type="PANTHER" id="PTHR32305:SF15">
    <property type="entry name" value="PROTEIN RHSA-RELATED"/>
    <property type="match status" value="1"/>
</dbReference>
<dbReference type="AlphaFoldDB" id="A0A1N7QZJ7"/>
<gene>
    <name evidence="3" type="ORF">SAMN05421785_1276</name>
</gene>
<organism evidence="3 4">
    <name type="scientific">Chryseobacterium gambrini</name>
    <dbReference type="NCBI Taxonomy" id="373672"/>
    <lineage>
        <taxon>Bacteria</taxon>
        <taxon>Pseudomonadati</taxon>
        <taxon>Bacteroidota</taxon>
        <taxon>Flavobacteriia</taxon>
        <taxon>Flavobacteriales</taxon>
        <taxon>Weeksellaceae</taxon>
        <taxon>Chryseobacterium group</taxon>
        <taxon>Chryseobacterium</taxon>
    </lineage>
</organism>
<dbReference type="EMBL" id="FTOV01000027">
    <property type="protein sequence ID" value="SIT28303.1"/>
    <property type="molecule type" value="Genomic_DNA"/>
</dbReference>
<dbReference type="InterPro" id="IPR045619">
    <property type="entry name" value="DUF6443"/>
</dbReference>
<dbReference type="InterPro" id="IPR022385">
    <property type="entry name" value="Rhs_assc_core"/>
</dbReference>
<evidence type="ECO:0000256" key="1">
    <source>
        <dbReference type="SAM" id="SignalP"/>
    </source>
</evidence>
<evidence type="ECO:0000313" key="4">
    <source>
        <dbReference type="Proteomes" id="UP000185781"/>
    </source>
</evidence>
<dbReference type="Pfam" id="PF14414">
    <property type="entry name" value="WHH"/>
    <property type="match status" value="1"/>
</dbReference>
<name>A0A1N7QZJ7_9FLAO</name>
<dbReference type="STRING" id="373672.SAMN05421785_1276"/>
<protein>
    <submittedName>
        <fullName evidence="3">RHS repeat-associated core domain-containing protein</fullName>
    </submittedName>
</protein>
<evidence type="ECO:0000313" key="3">
    <source>
        <dbReference type="EMBL" id="SIT28303.1"/>
    </source>
</evidence>
<dbReference type="PANTHER" id="PTHR32305">
    <property type="match status" value="1"/>
</dbReference>
<reference evidence="3 4" key="1">
    <citation type="submission" date="2017-01" db="EMBL/GenBank/DDBJ databases">
        <authorList>
            <person name="Mah S.A."/>
            <person name="Swanson W.J."/>
            <person name="Moy G.W."/>
            <person name="Vacquier V.D."/>
        </authorList>
    </citation>
    <scope>NUCLEOTIDE SEQUENCE [LARGE SCALE GENOMIC DNA]</scope>
    <source>
        <strain evidence="3 4">DSM 18014</strain>
    </source>
</reference>
<proteinExistence type="predicted"/>
<accession>A0A1N7QZJ7</accession>
<dbReference type="Pfam" id="PF20041">
    <property type="entry name" value="DUF6443"/>
    <property type="match status" value="1"/>
</dbReference>
<dbReference type="OrthoDB" id="2972467at2"/>
<evidence type="ECO:0000259" key="2">
    <source>
        <dbReference type="Pfam" id="PF20041"/>
    </source>
</evidence>